<gene>
    <name evidence="1" type="ORF">DPMN_171323</name>
</gene>
<name>A0A9D4IE20_DREPO</name>
<dbReference type="AlphaFoldDB" id="A0A9D4IE20"/>
<dbReference type="EMBL" id="JAIWYP010000009">
    <property type="protein sequence ID" value="KAH3770044.1"/>
    <property type="molecule type" value="Genomic_DNA"/>
</dbReference>
<organism evidence="1 2">
    <name type="scientific">Dreissena polymorpha</name>
    <name type="common">Zebra mussel</name>
    <name type="synonym">Mytilus polymorpha</name>
    <dbReference type="NCBI Taxonomy" id="45954"/>
    <lineage>
        <taxon>Eukaryota</taxon>
        <taxon>Metazoa</taxon>
        <taxon>Spiralia</taxon>
        <taxon>Lophotrochozoa</taxon>
        <taxon>Mollusca</taxon>
        <taxon>Bivalvia</taxon>
        <taxon>Autobranchia</taxon>
        <taxon>Heteroconchia</taxon>
        <taxon>Euheterodonta</taxon>
        <taxon>Imparidentia</taxon>
        <taxon>Neoheterodontei</taxon>
        <taxon>Myida</taxon>
        <taxon>Dreissenoidea</taxon>
        <taxon>Dreissenidae</taxon>
        <taxon>Dreissena</taxon>
    </lineage>
</organism>
<accession>A0A9D4IE20</accession>
<comment type="caution">
    <text evidence="1">The sequence shown here is derived from an EMBL/GenBank/DDBJ whole genome shotgun (WGS) entry which is preliminary data.</text>
</comment>
<dbReference type="Proteomes" id="UP000828390">
    <property type="component" value="Unassembled WGS sequence"/>
</dbReference>
<protein>
    <submittedName>
        <fullName evidence="1">Uncharacterized protein</fullName>
    </submittedName>
</protein>
<reference evidence="1" key="1">
    <citation type="journal article" date="2019" name="bioRxiv">
        <title>The Genome of the Zebra Mussel, Dreissena polymorpha: A Resource for Invasive Species Research.</title>
        <authorList>
            <person name="McCartney M.A."/>
            <person name="Auch B."/>
            <person name="Kono T."/>
            <person name="Mallez S."/>
            <person name="Zhang Y."/>
            <person name="Obille A."/>
            <person name="Becker A."/>
            <person name="Abrahante J.E."/>
            <person name="Garbe J."/>
            <person name="Badalamenti J.P."/>
            <person name="Herman A."/>
            <person name="Mangelson H."/>
            <person name="Liachko I."/>
            <person name="Sullivan S."/>
            <person name="Sone E.D."/>
            <person name="Koren S."/>
            <person name="Silverstein K.A.T."/>
            <person name="Beckman K.B."/>
            <person name="Gohl D.M."/>
        </authorList>
    </citation>
    <scope>NUCLEOTIDE SEQUENCE</scope>
    <source>
        <strain evidence="1">Duluth1</strain>
        <tissue evidence="1">Whole animal</tissue>
    </source>
</reference>
<proteinExistence type="predicted"/>
<reference evidence="1" key="2">
    <citation type="submission" date="2020-11" db="EMBL/GenBank/DDBJ databases">
        <authorList>
            <person name="McCartney M.A."/>
            <person name="Auch B."/>
            <person name="Kono T."/>
            <person name="Mallez S."/>
            <person name="Becker A."/>
            <person name="Gohl D.M."/>
            <person name="Silverstein K.A.T."/>
            <person name="Koren S."/>
            <person name="Bechman K.B."/>
            <person name="Herman A."/>
            <person name="Abrahante J.E."/>
            <person name="Garbe J."/>
        </authorList>
    </citation>
    <scope>NUCLEOTIDE SEQUENCE</scope>
    <source>
        <strain evidence="1">Duluth1</strain>
        <tissue evidence="1">Whole animal</tissue>
    </source>
</reference>
<keyword evidence="2" id="KW-1185">Reference proteome</keyword>
<sequence length="53" mass="6153">MLQLVDSVLFKINDNSRDLLLVLPGSLREVAMQLHHYIQGVARIKAKLKEKFY</sequence>
<evidence type="ECO:0000313" key="1">
    <source>
        <dbReference type="EMBL" id="KAH3770044.1"/>
    </source>
</evidence>
<evidence type="ECO:0000313" key="2">
    <source>
        <dbReference type="Proteomes" id="UP000828390"/>
    </source>
</evidence>